<dbReference type="Pfam" id="PF00034">
    <property type="entry name" value="Cytochrom_C"/>
    <property type="match status" value="1"/>
</dbReference>
<keyword evidence="3 4" id="KW-0408">Iron</keyword>
<dbReference type="PANTHER" id="PTHR33751">
    <property type="entry name" value="CBB3-TYPE CYTOCHROME C OXIDASE SUBUNIT FIXP"/>
    <property type="match status" value="1"/>
</dbReference>
<dbReference type="SUPFAM" id="SSF46626">
    <property type="entry name" value="Cytochrome c"/>
    <property type="match status" value="4"/>
</dbReference>
<evidence type="ECO:0000313" key="8">
    <source>
        <dbReference type="EMBL" id="EXJ16993.1"/>
    </source>
</evidence>
<feature type="region of interest" description="Disordered" evidence="5">
    <location>
        <begin position="214"/>
        <end position="276"/>
    </location>
</feature>
<dbReference type="AlphaFoldDB" id="W9VBN0"/>
<sequence length="544" mass="57659">MIQFKRLALPLLICCSTPAVAEDTVGQRLASQGDTARGIPACASCHEPDGGGSEPIGSARLAGQNSVYLQRQIEHFRSGRRDNPIMTPWANQLTASEIVAVSDYYAGLRPATHASVPKGVDPRTGAELALFGDWQDRGLPGCVQCHGPNGSGVGEGFPALAGQPYAYLRNQLTAWMQDRRSGDPLGLMKGVASRLTKDEASLVAAYFAAMPITSGGLEKSGTPSDSAKHLPAASPTSAGLHSETIPELADIPAGRAPTSQGYFRPPARSERPDGPFGEMVALGEAIFRQTDTHPDSAPHVGNGQTCRNCHLDAGRLANVSPMWAAWVSYPAYRGKSHRVDTLTSRIQGCFTYSMNAQDSATGEPPDADSRTIVALLSYSYWLATGAPTGDRGIPGRGYPDIEEPAGGYDARRGEDVYQANCAICHGEDGAGARKDGISVFPPLWGPNSYNWGAGMHVIDTAAAFIRHMMPLGGSIALSDQDAWDVSAFINSHERPQDPRFTGDLDETAERFHGGRYDLYGTPSALDGHRLGAGTPAATAKAEGN</sequence>
<dbReference type="STRING" id="1249627.D779_1816"/>
<dbReference type="PROSITE" id="PS51007">
    <property type="entry name" value="CYTC"/>
    <property type="match status" value="4"/>
</dbReference>
<evidence type="ECO:0000313" key="9">
    <source>
        <dbReference type="Proteomes" id="UP000019460"/>
    </source>
</evidence>
<keyword evidence="6" id="KW-0732">Signal</keyword>
<evidence type="ECO:0000256" key="4">
    <source>
        <dbReference type="PROSITE-ProRule" id="PRU00433"/>
    </source>
</evidence>
<feature type="domain" description="Cytochrome c" evidence="7">
    <location>
        <begin position="28"/>
        <end position="109"/>
    </location>
</feature>
<keyword evidence="2 4" id="KW-0479">Metal-binding</keyword>
<evidence type="ECO:0000256" key="6">
    <source>
        <dbReference type="SAM" id="SignalP"/>
    </source>
</evidence>
<evidence type="ECO:0000256" key="3">
    <source>
        <dbReference type="ARBA" id="ARBA00023004"/>
    </source>
</evidence>
<keyword evidence="1 4" id="KW-0349">Heme</keyword>
<organism evidence="8 9">
    <name type="scientific">Imhoffiella purpurea</name>
    <dbReference type="NCBI Taxonomy" id="1249627"/>
    <lineage>
        <taxon>Bacteria</taxon>
        <taxon>Pseudomonadati</taxon>
        <taxon>Pseudomonadota</taxon>
        <taxon>Gammaproteobacteria</taxon>
        <taxon>Chromatiales</taxon>
        <taxon>Chromatiaceae</taxon>
        <taxon>Imhoffiella</taxon>
    </lineage>
</organism>
<dbReference type="Pfam" id="PF21342">
    <property type="entry name" value="SoxA-TsdA_cyt-c"/>
    <property type="match status" value="1"/>
</dbReference>
<dbReference type="InterPro" id="IPR009056">
    <property type="entry name" value="Cyt_c-like_dom"/>
</dbReference>
<feature type="chain" id="PRO_5004931158" evidence="6">
    <location>
        <begin position="22"/>
        <end position="544"/>
    </location>
</feature>
<gene>
    <name evidence="8" type="ORF">D779_1816</name>
</gene>
<reference evidence="8 9" key="1">
    <citation type="submission" date="2012-11" db="EMBL/GenBank/DDBJ databases">
        <title>Genome assembly of Thiorhodococcus sp. AK35.</title>
        <authorList>
            <person name="Nupur N."/>
            <person name="Khatri I."/>
            <person name="Subramanian S."/>
            <person name="Pinnaka A."/>
        </authorList>
    </citation>
    <scope>NUCLEOTIDE SEQUENCE [LARGE SCALE GENOMIC DNA]</scope>
    <source>
        <strain evidence="8 9">AK35</strain>
    </source>
</reference>
<feature type="domain" description="Cytochrome c" evidence="7">
    <location>
        <begin position="408"/>
        <end position="493"/>
    </location>
</feature>
<evidence type="ECO:0000256" key="5">
    <source>
        <dbReference type="SAM" id="MobiDB-lite"/>
    </source>
</evidence>
<protein>
    <submittedName>
        <fullName evidence="8">Cytochrome c family protein</fullName>
    </submittedName>
</protein>
<dbReference type="InterPro" id="IPR050597">
    <property type="entry name" value="Cytochrome_c_Oxidase_Subunit"/>
</dbReference>
<dbReference type="Proteomes" id="UP000019460">
    <property type="component" value="Unassembled WGS sequence"/>
</dbReference>
<accession>W9VBN0</accession>
<dbReference type="Pfam" id="PF13442">
    <property type="entry name" value="Cytochrome_CBB3"/>
    <property type="match status" value="1"/>
</dbReference>
<dbReference type="PATRIC" id="fig|1249627.3.peg.277"/>
<feature type="domain" description="Cytochrome c" evidence="7">
    <location>
        <begin position="278"/>
        <end position="380"/>
    </location>
</feature>
<feature type="signal peptide" evidence="6">
    <location>
        <begin position="1"/>
        <end position="21"/>
    </location>
</feature>
<feature type="domain" description="Cytochrome c" evidence="7">
    <location>
        <begin position="120"/>
        <end position="211"/>
    </location>
</feature>
<dbReference type="GO" id="GO:0009055">
    <property type="term" value="F:electron transfer activity"/>
    <property type="evidence" value="ECO:0007669"/>
    <property type="project" value="InterPro"/>
</dbReference>
<dbReference type="InterPro" id="IPR036909">
    <property type="entry name" value="Cyt_c-like_dom_sf"/>
</dbReference>
<dbReference type="eggNOG" id="COG3258">
    <property type="taxonomic scope" value="Bacteria"/>
</dbReference>
<dbReference type="PANTHER" id="PTHR33751:SF11">
    <property type="entry name" value="BLL4483 PROTEIN"/>
    <property type="match status" value="1"/>
</dbReference>
<dbReference type="GO" id="GO:0020037">
    <property type="term" value="F:heme binding"/>
    <property type="evidence" value="ECO:0007669"/>
    <property type="project" value="InterPro"/>
</dbReference>
<evidence type="ECO:0000256" key="2">
    <source>
        <dbReference type="ARBA" id="ARBA00022723"/>
    </source>
</evidence>
<dbReference type="OrthoDB" id="9779283at2"/>
<dbReference type="eggNOG" id="COG2863">
    <property type="taxonomic scope" value="Bacteria"/>
</dbReference>
<evidence type="ECO:0000256" key="1">
    <source>
        <dbReference type="ARBA" id="ARBA00022617"/>
    </source>
</evidence>
<dbReference type="GO" id="GO:0046872">
    <property type="term" value="F:metal ion binding"/>
    <property type="evidence" value="ECO:0007669"/>
    <property type="project" value="UniProtKB-KW"/>
</dbReference>
<comment type="caution">
    <text evidence="8">The sequence shown here is derived from an EMBL/GenBank/DDBJ whole genome shotgun (WGS) entry which is preliminary data.</text>
</comment>
<evidence type="ECO:0000259" key="7">
    <source>
        <dbReference type="PROSITE" id="PS51007"/>
    </source>
</evidence>
<dbReference type="RefSeq" id="WP_043748291.1">
    <property type="nucleotide sequence ID" value="NZ_AONC01000003.1"/>
</dbReference>
<name>W9VBN0_9GAMM</name>
<proteinExistence type="predicted"/>
<dbReference type="Gene3D" id="1.10.760.10">
    <property type="entry name" value="Cytochrome c-like domain"/>
    <property type="match status" value="4"/>
</dbReference>
<keyword evidence="9" id="KW-1185">Reference proteome</keyword>
<dbReference type="EMBL" id="AONC01000003">
    <property type="protein sequence ID" value="EXJ16993.1"/>
    <property type="molecule type" value="Genomic_DNA"/>
</dbReference>